<dbReference type="RefSeq" id="WP_344861476.1">
    <property type="nucleotide sequence ID" value="NZ_BAAAUT010000030.1"/>
</dbReference>
<dbReference type="PROSITE" id="PS52050">
    <property type="entry name" value="WYL"/>
    <property type="match status" value="1"/>
</dbReference>
<dbReference type="PANTHER" id="PTHR34580">
    <property type="match status" value="1"/>
</dbReference>
<dbReference type="PANTHER" id="PTHR34580:SF3">
    <property type="entry name" value="PROTEIN PAFB"/>
    <property type="match status" value="1"/>
</dbReference>
<dbReference type="InterPro" id="IPR057727">
    <property type="entry name" value="WCX_dom"/>
</dbReference>
<keyword evidence="6" id="KW-1185">Reference proteome</keyword>
<dbReference type="InterPro" id="IPR026881">
    <property type="entry name" value="WYL_dom"/>
</dbReference>
<dbReference type="Proteomes" id="UP001500320">
    <property type="component" value="Unassembled WGS sequence"/>
</dbReference>
<dbReference type="Pfam" id="PF13280">
    <property type="entry name" value="WYL"/>
    <property type="match status" value="1"/>
</dbReference>
<name>A0ABP6NCS6_9ACTN</name>
<evidence type="ECO:0000256" key="2">
    <source>
        <dbReference type="ARBA" id="ARBA00023125"/>
    </source>
</evidence>
<dbReference type="InterPro" id="IPR028349">
    <property type="entry name" value="PafC-like"/>
</dbReference>
<dbReference type="PIRSF" id="PIRSF016838">
    <property type="entry name" value="PafC"/>
    <property type="match status" value="1"/>
</dbReference>
<keyword evidence="3" id="KW-0804">Transcription</keyword>
<gene>
    <name evidence="5" type="ORF">GCM10010466_38890</name>
</gene>
<dbReference type="InterPro" id="IPR036388">
    <property type="entry name" value="WH-like_DNA-bd_sf"/>
</dbReference>
<dbReference type="InterPro" id="IPR051534">
    <property type="entry name" value="CBASS_pafABC_assoc_protein"/>
</dbReference>
<evidence type="ECO:0000256" key="3">
    <source>
        <dbReference type="ARBA" id="ARBA00023163"/>
    </source>
</evidence>
<dbReference type="InterPro" id="IPR036390">
    <property type="entry name" value="WH_DNA-bd_sf"/>
</dbReference>
<reference evidence="6" key="1">
    <citation type="journal article" date="2019" name="Int. J. Syst. Evol. Microbiol.">
        <title>The Global Catalogue of Microorganisms (GCM) 10K type strain sequencing project: providing services to taxonomists for standard genome sequencing and annotation.</title>
        <authorList>
            <consortium name="The Broad Institute Genomics Platform"/>
            <consortium name="The Broad Institute Genome Sequencing Center for Infectious Disease"/>
            <person name="Wu L."/>
            <person name="Ma J."/>
        </authorList>
    </citation>
    <scope>NUCLEOTIDE SEQUENCE [LARGE SCALE GENOMIC DNA]</scope>
    <source>
        <strain evidence="6">JCM 9373</strain>
    </source>
</reference>
<evidence type="ECO:0000259" key="4">
    <source>
        <dbReference type="PROSITE" id="PS51000"/>
    </source>
</evidence>
<dbReference type="PROSITE" id="PS00894">
    <property type="entry name" value="HTH_DEOR_1"/>
    <property type="match status" value="1"/>
</dbReference>
<dbReference type="PROSITE" id="PS51000">
    <property type="entry name" value="HTH_DEOR_2"/>
    <property type="match status" value="1"/>
</dbReference>
<organism evidence="5 6">
    <name type="scientific">Planomonospora alba</name>
    <dbReference type="NCBI Taxonomy" id="161354"/>
    <lineage>
        <taxon>Bacteria</taxon>
        <taxon>Bacillati</taxon>
        <taxon>Actinomycetota</taxon>
        <taxon>Actinomycetes</taxon>
        <taxon>Streptosporangiales</taxon>
        <taxon>Streptosporangiaceae</taxon>
        <taxon>Planomonospora</taxon>
    </lineage>
</organism>
<accession>A0ABP6NCS6</accession>
<dbReference type="Pfam" id="PF25583">
    <property type="entry name" value="WCX"/>
    <property type="match status" value="1"/>
</dbReference>
<comment type="caution">
    <text evidence="5">The sequence shown here is derived from an EMBL/GenBank/DDBJ whole genome shotgun (WGS) entry which is preliminary data.</text>
</comment>
<dbReference type="Pfam" id="PF08279">
    <property type="entry name" value="HTH_11"/>
    <property type="match status" value="1"/>
</dbReference>
<dbReference type="InterPro" id="IPR018356">
    <property type="entry name" value="Tscrpt_reg_HTH_DeoR_CS"/>
</dbReference>
<sequence length="322" mass="35005">MSKDMPGRMLRLLSLLQSRREWPGAELARRLGVSVRTVRRDVDRLRELGYPVEGTTGTAGGYRLASGRDLPPLLLDDDEAVAIAVGLLTAADGTVAGVAEASVRALAKLQRILPARLRRRFDAVADAVAPVPRAGLPRVDPEALAVLATACRDREMLAFGYRSRSGTATSRRVEPYALVSTHGLWYLLAYDPARRDWRVFRVDRITGPRPVGWRFTPREPPDPDARAYVSRTVAAAPYRHSARVTVRLPAEEVRARLPTTMPGKVEAVDAGTSVIRLGADSPHVIVRELAALGADFTLDGPPELRAHLRAAARRLLAAAGDG</sequence>
<keyword evidence="1" id="KW-0805">Transcription regulation</keyword>
<dbReference type="EMBL" id="BAAAUT010000030">
    <property type="protein sequence ID" value="GAA3143986.1"/>
    <property type="molecule type" value="Genomic_DNA"/>
</dbReference>
<dbReference type="SUPFAM" id="SSF46785">
    <property type="entry name" value="Winged helix' DNA-binding domain"/>
    <property type="match status" value="1"/>
</dbReference>
<evidence type="ECO:0000256" key="1">
    <source>
        <dbReference type="ARBA" id="ARBA00023015"/>
    </source>
</evidence>
<dbReference type="InterPro" id="IPR001034">
    <property type="entry name" value="DeoR_HTH"/>
</dbReference>
<protein>
    <submittedName>
        <fullName evidence="5">YafY family protein</fullName>
    </submittedName>
</protein>
<feature type="domain" description="HTH deoR-type" evidence="4">
    <location>
        <begin position="5"/>
        <end position="60"/>
    </location>
</feature>
<dbReference type="Gene3D" id="1.10.10.10">
    <property type="entry name" value="Winged helix-like DNA-binding domain superfamily/Winged helix DNA-binding domain"/>
    <property type="match status" value="1"/>
</dbReference>
<proteinExistence type="predicted"/>
<evidence type="ECO:0000313" key="5">
    <source>
        <dbReference type="EMBL" id="GAA3143986.1"/>
    </source>
</evidence>
<keyword evidence="2" id="KW-0238">DNA-binding</keyword>
<evidence type="ECO:0000313" key="6">
    <source>
        <dbReference type="Proteomes" id="UP001500320"/>
    </source>
</evidence>
<dbReference type="InterPro" id="IPR013196">
    <property type="entry name" value="HTH_11"/>
</dbReference>